<evidence type="ECO:0000313" key="3">
    <source>
        <dbReference type="Proteomes" id="UP000294847"/>
    </source>
</evidence>
<feature type="compositionally biased region" description="Acidic residues" evidence="1">
    <location>
        <begin position="62"/>
        <end position="75"/>
    </location>
</feature>
<sequence>MATVFAENLAARIRTQLGSFTVSPGSGHRTPSSKGSSEGKKEESNGTSPARIGRPKLAREGEVDDMSDKDEDEDKREEKAFKPPSRESSQKHKELKFACHYHKRYQLPCSGPPGWPNIQRLKAHLYRSHRISHSCDRCCQSFPSADDLHAHMVAREPCRFRTRDHCEGFTQATKERLEPVGRHQGGTGETDQASQWWEIYGILFPDVPREDYPSPYYEEDDDYQTADAATLPIVSSSHGCAHILQLASDDSDNEHDINQTYQDVRGNEERQNDAEEMSDPQRATVDRVMRFFSDWFNREIGVTTSNGGPGPANTEGSCISQSAQQTGTGVGNSGSGGIGRRNARRPAKRGWDDDGDKDEHDAQDKRPKVEGPLAKKLACPFYKHSPRRYKRQRSEKRSSCCGPGWDSMHRLKEHLYRRHGLKNVCIRCFERFNDQDELDAHTRAAIWCEPHNGVLLDTITPSQEKKLKSRKKDSEAVSESQKWVKAYREILFPDLPHDETPSPFYEDEDVVKEKEDQMEDYKAYLRRDLPPLVRNWLEQEVQRRLDPNEDELKLRVIQIARELQLALLDSYLKSEGPKASRAAPASPETAPSLAPVPGLPEPVPNSVAAAYQEDLVVNGSHGLLDTTGSANLATTRSECGTCPEEDGDLSALDVGDFEFDLFGGGNLPDPLLNLDPGYVYMFGGLESARTNVSEPWSSDLPQISG</sequence>
<dbReference type="PANTHER" id="PTHR38166:SF1">
    <property type="entry name" value="C2H2-TYPE DOMAIN-CONTAINING PROTEIN"/>
    <property type="match status" value="1"/>
</dbReference>
<name>A0A4P7MZY5_PYROR</name>
<feature type="compositionally biased region" description="Basic and acidic residues" evidence="1">
    <location>
        <begin position="349"/>
        <end position="369"/>
    </location>
</feature>
<evidence type="ECO:0008006" key="4">
    <source>
        <dbReference type="Google" id="ProtNLM"/>
    </source>
</evidence>
<feature type="region of interest" description="Disordered" evidence="1">
    <location>
        <begin position="263"/>
        <end position="284"/>
    </location>
</feature>
<feature type="region of interest" description="Disordered" evidence="1">
    <location>
        <begin position="577"/>
        <end position="599"/>
    </location>
</feature>
<organism evidence="2 3">
    <name type="scientific">Pyricularia oryzae</name>
    <name type="common">Rice blast fungus</name>
    <name type="synonym">Magnaporthe oryzae</name>
    <dbReference type="NCBI Taxonomy" id="318829"/>
    <lineage>
        <taxon>Eukaryota</taxon>
        <taxon>Fungi</taxon>
        <taxon>Dikarya</taxon>
        <taxon>Ascomycota</taxon>
        <taxon>Pezizomycotina</taxon>
        <taxon>Sordariomycetes</taxon>
        <taxon>Sordariomycetidae</taxon>
        <taxon>Magnaporthales</taxon>
        <taxon>Pyriculariaceae</taxon>
        <taxon>Pyricularia</taxon>
    </lineage>
</organism>
<dbReference type="PANTHER" id="PTHR38166">
    <property type="entry name" value="C2H2-TYPE DOMAIN-CONTAINING PROTEIN-RELATED"/>
    <property type="match status" value="1"/>
</dbReference>
<proteinExistence type="predicted"/>
<feature type="compositionally biased region" description="Polar residues" evidence="1">
    <location>
        <begin position="314"/>
        <end position="325"/>
    </location>
</feature>
<feature type="region of interest" description="Disordered" evidence="1">
    <location>
        <begin position="16"/>
        <end position="93"/>
    </location>
</feature>
<dbReference type="EMBL" id="CP034205">
    <property type="protein sequence ID" value="QBZ55473.1"/>
    <property type="molecule type" value="Genomic_DNA"/>
</dbReference>
<protein>
    <recommendedName>
        <fullName evidence="4">C2H2-type domain-containing protein</fullName>
    </recommendedName>
</protein>
<reference evidence="2 3" key="1">
    <citation type="journal article" date="2019" name="Mol. Biol. Evol.">
        <title>Blast fungal genomes show frequent chromosomal changes, gene gains and losses, and effector gene turnover.</title>
        <authorList>
            <person name="Gomez Luciano L.B."/>
            <person name="Jason Tsai I."/>
            <person name="Chuma I."/>
            <person name="Tosa Y."/>
            <person name="Chen Y.H."/>
            <person name="Li J.Y."/>
            <person name="Li M.Y."/>
            <person name="Jade Lu M.Y."/>
            <person name="Nakayashiki H."/>
            <person name="Li W.H."/>
        </authorList>
    </citation>
    <scope>NUCLEOTIDE SEQUENCE [LARGE SCALE GENOMIC DNA]</scope>
    <source>
        <strain evidence="2">MZ5-1-6</strain>
    </source>
</reference>
<dbReference type="AlphaFoldDB" id="A0A4P7MZY5"/>
<evidence type="ECO:0000256" key="1">
    <source>
        <dbReference type="SAM" id="MobiDB-lite"/>
    </source>
</evidence>
<feature type="compositionally biased region" description="Gly residues" evidence="1">
    <location>
        <begin position="328"/>
        <end position="339"/>
    </location>
</feature>
<gene>
    <name evidence="2" type="ORF">PoMZ_00370</name>
</gene>
<evidence type="ECO:0000313" key="2">
    <source>
        <dbReference type="EMBL" id="QBZ55473.1"/>
    </source>
</evidence>
<dbReference type="Proteomes" id="UP000294847">
    <property type="component" value="Chromosome 2"/>
</dbReference>
<accession>A0A4P7MZY5</accession>
<feature type="region of interest" description="Disordered" evidence="1">
    <location>
        <begin position="302"/>
        <end position="370"/>
    </location>
</feature>
<feature type="compositionally biased region" description="Basic and acidic residues" evidence="1">
    <location>
        <begin position="76"/>
        <end position="93"/>
    </location>
</feature>